<dbReference type="InterPro" id="IPR004089">
    <property type="entry name" value="MCPsignal_dom"/>
</dbReference>
<evidence type="ECO:0000256" key="4">
    <source>
        <dbReference type="PROSITE-ProRule" id="PRU00284"/>
    </source>
</evidence>
<organism evidence="9 10">
    <name type="scientific">Hydrogenophilus thermoluteolus</name>
    <name type="common">Pseudomonas hydrogenothermophila</name>
    <dbReference type="NCBI Taxonomy" id="297"/>
    <lineage>
        <taxon>Bacteria</taxon>
        <taxon>Pseudomonadati</taxon>
        <taxon>Pseudomonadota</taxon>
        <taxon>Hydrogenophilia</taxon>
        <taxon>Hydrogenophilales</taxon>
        <taxon>Hydrogenophilaceae</taxon>
        <taxon>Hydrogenophilus</taxon>
    </lineage>
</organism>
<evidence type="ECO:0000256" key="3">
    <source>
        <dbReference type="ARBA" id="ARBA00029447"/>
    </source>
</evidence>
<keyword evidence="6" id="KW-0812">Transmembrane</keyword>
<dbReference type="PROSITE" id="PS50885">
    <property type="entry name" value="HAMP"/>
    <property type="match status" value="1"/>
</dbReference>
<accession>A0A2Z6DVM3</accession>
<feature type="transmembrane region" description="Helical" evidence="6">
    <location>
        <begin position="321"/>
        <end position="344"/>
    </location>
</feature>
<dbReference type="PANTHER" id="PTHR32089">
    <property type="entry name" value="METHYL-ACCEPTING CHEMOTAXIS PROTEIN MCPB"/>
    <property type="match status" value="1"/>
</dbReference>
<feature type="coiled-coil region" evidence="5">
    <location>
        <begin position="379"/>
        <end position="410"/>
    </location>
</feature>
<evidence type="ECO:0000259" key="7">
    <source>
        <dbReference type="PROSITE" id="PS50111"/>
    </source>
</evidence>
<keyword evidence="6" id="KW-0472">Membrane</keyword>
<dbReference type="Pfam" id="PF17201">
    <property type="entry name" value="Cache_3-Cache_2"/>
    <property type="match status" value="1"/>
</dbReference>
<evidence type="ECO:0000313" key="9">
    <source>
        <dbReference type="EMBL" id="BBD76465.1"/>
    </source>
</evidence>
<dbReference type="CDD" id="cd12912">
    <property type="entry name" value="PDC2_MCP_like"/>
    <property type="match status" value="1"/>
</dbReference>
<dbReference type="InterPro" id="IPR029151">
    <property type="entry name" value="Sensor-like_sf"/>
</dbReference>
<comment type="subcellular location">
    <subcellularLocation>
        <location evidence="1">Membrane</location>
    </subcellularLocation>
</comment>
<dbReference type="SUPFAM" id="SSF103190">
    <property type="entry name" value="Sensory domain-like"/>
    <property type="match status" value="1"/>
</dbReference>
<dbReference type="Proteomes" id="UP000262004">
    <property type="component" value="Chromosome"/>
</dbReference>
<evidence type="ECO:0000256" key="6">
    <source>
        <dbReference type="SAM" id="Phobius"/>
    </source>
</evidence>
<dbReference type="OrthoDB" id="5298073at2"/>
<dbReference type="GO" id="GO:0016020">
    <property type="term" value="C:membrane"/>
    <property type="evidence" value="ECO:0007669"/>
    <property type="project" value="UniProtKB-SubCell"/>
</dbReference>
<name>A0A2Z6DVM3_HYDTE</name>
<dbReference type="Gene3D" id="1.10.287.950">
    <property type="entry name" value="Methyl-accepting chemotaxis protein"/>
    <property type="match status" value="1"/>
</dbReference>
<dbReference type="SMART" id="SM00304">
    <property type="entry name" value="HAMP"/>
    <property type="match status" value="2"/>
</dbReference>
<dbReference type="KEGG" id="htl:HPTL_0195"/>
<proteinExistence type="inferred from homology"/>
<keyword evidence="5" id="KW-0175">Coiled coil</keyword>
<dbReference type="SMART" id="SM00283">
    <property type="entry name" value="MA"/>
    <property type="match status" value="1"/>
</dbReference>
<dbReference type="EMBL" id="AP018558">
    <property type="protein sequence ID" value="BBD76465.1"/>
    <property type="molecule type" value="Genomic_DNA"/>
</dbReference>
<feature type="domain" description="Methyl-accepting transducer" evidence="7">
    <location>
        <begin position="403"/>
        <end position="643"/>
    </location>
</feature>
<dbReference type="InterPro" id="IPR033462">
    <property type="entry name" value="Cache_3-Cache_2"/>
</dbReference>
<dbReference type="RefSeq" id="WP_119334305.1">
    <property type="nucleotide sequence ID" value="NZ_AP018558.1"/>
</dbReference>
<dbReference type="InterPro" id="IPR003660">
    <property type="entry name" value="HAMP_dom"/>
</dbReference>
<dbReference type="PANTHER" id="PTHR32089:SF112">
    <property type="entry name" value="LYSOZYME-LIKE PROTEIN-RELATED"/>
    <property type="match status" value="1"/>
</dbReference>
<dbReference type="Gene3D" id="3.30.450.20">
    <property type="entry name" value="PAS domain"/>
    <property type="match status" value="1"/>
</dbReference>
<sequence>MNGQSMTRRIALSAAVVTLIFIVVSAFVVWQVESRRLDARIERTLSAQADALLLGLEGIELAAARSAENEMKVFKSLFPFGTTPELNEAQQVAMGPEQVKGPQLAIGGIPMNERFIEVDTFHDVTGGIATLFARVGDDFLCIATSLRKEDGTRAFLTKLDRNHPAYQRLLKGEVFQGIARLFGRYYMTRYEPMIDAQGKVVGSWFIGYPMEAVLQALSKKLQAIQIGKTGYPYMVDSLGMFALHPTLAGQSARDLKDPVTGEPFIQRMLEQQNGFIRYYWPKSKEGPVARKVVAFKTFPAWQWTVAVGTFEEELRGDLKRMVASGVALAAGIAVLLVAIVLWLVHRALKPLQSVVHAAQRIADGDLTERVAVGGSRDEIGQLAQAFARMQERLAELIQALQRQAENVDLRSNKIRVGVGKVRQQVADDAEVTARVTEQVAQFVDAFKTLADEMRSAAERAKENATNAEAGAQTVAETISEMHRIAQLVESTADQIQELQGYSQQISSVVSTIREISDQTNLLALNAAIEAARAGEQGRGFAVVADEVRKLAERTGAATEEIGAMIGRIQSATKNAVTVMEQGVSEVRASAERAQTAQTAIESIKTLAVEQGASMAVIDRELGQKAQEAQTVVERLQTVTEHAKANAHAVAEAEQETVVLADAAQDLMAQAKRFKV</sequence>
<dbReference type="Pfam" id="PF00015">
    <property type="entry name" value="MCPsignal"/>
    <property type="match status" value="1"/>
</dbReference>
<evidence type="ECO:0000259" key="8">
    <source>
        <dbReference type="PROSITE" id="PS50885"/>
    </source>
</evidence>
<evidence type="ECO:0000313" key="10">
    <source>
        <dbReference type="Proteomes" id="UP000262004"/>
    </source>
</evidence>
<dbReference type="GO" id="GO:0006935">
    <property type="term" value="P:chemotaxis"/>
    <property type="evidence" value="ECO:0007669"/>
    <property type="project" value="UniProtKB-ARBA"/>
</dbReference>
<dbReference type="SUPFAM" id="SSF58104">
    <property type="entry name" value="Methyl-accepting chemotaxis protein (MCP) signaling domain"/>
    <property type="match status" value="1"/>
</dbReference>
<protein>
    <submittedName>
        <fullName evidence="9">Methyl-accepting chemotaxis protein</fullName>
    </submittedName>
</protein>
<dbReference type="FunFam" id="1.10.287.950:FF:000001">
    <property type="entry name" value="Methyl-accepting chemotaxis sensory transducer"/>
    <property type="match status" value="1"/>
</dbReference>
<feature type="domain" description="HAMP" evidence="8">
    <location>
        <begin position="345"/>
        <end position="398"/>
    </location>
</feature>
<dbReference type="AlphaFoldDB" id="A0A2Z6DVM3"/>
<keyword evidence="2 4" id="KW-0807">Transducer</keyword>
<dbReference type="GO" id="GO:0007165">
    <property type="term" value="P:signal transduction"/>
    <property type="evidence" value="ECO:0007669"/>
    <property type="project" value="UniProtKB-KW"/>
</dbReference>
<comment type="similarity">
    <text evidence="3">Belongs to the methyl-accepting chemotaxis (MCP) protein family.</text>
</comment>
<dbReference type="Pfam" id="PF00672">
    <property type="entry name" value="HAMP"/>
    <property type="match status" value="1"/>
</dbReference>
<feature type="coiled-coil region" evidence="5">
    <location>
        <begin position="443"/>
        <end position="470"/>
    </location>
</feature>
<reference evidence="9 10" key="1">
    <citation type="submission" date="2018-04" db="EMBL/GenBank/DDBJ databases">
        <title>Complete genome sequence of Hydrogenophilus thermoluteolus TH-1.</title>
        <authorList>
            <person name="Arai H."/>
        </authorList>
    </citation>
    <scope>NUCLEOTIDE SEQUENCE [LARGE SCALE GENOMIC DNA]</scope>
    <source>
        <strain evidence="9 10">TH-1</strain>
    </source>
</reference>
<evidence type="ECO:0000256" key="2">
    <source>
        <dbReference type="ARBA" id="ARBA00023224"/>
    </source>
</evidence>
<keyword evidence="10" id="KW-1185">Reference proteome</keyword>
<evidence type="ECO:0000256" key="1">
    <source>
        <dbReference type="ARBA" id="ARBA00004370"/>
    </source>
</evidence>
<dbReference type="CDD" id="cd11386">
    <property type="entry name" value="MCP_signal"/>
    <property type="match status" value="1"/>
</dbReference>
<gene>
    <name evidence="9" type="ORF">HPTL_0195</name>
</gene>
<keyword evidence="6" id="KW-1133">Transmembrane helix</keyword>
<dbReference type="CDD" id="cd06225">
    <property type="entry name" value="HAMP"/>
    <property type="match status" value="1"/>
</dbReference>
<dbReference type="Gene3D" id="6.10.340.10">
    <property type="match status" value="1"/>
</dbReference>
<dbReference type="PROSITE" id="PS50111">
    <property type="entry name" value="CHEMOTAXIS_TRANSDUC_2"/>
    <property type="match status" value="1"/>
</dbReference>
<evidence type="ECO:0000256" key="5">
    <source>
        <dbReference type="SAM" id="Coils"/>
    </source>
</evidence>